<evidence type="ECO:0000256" key="2">
    <source>
        <dbReference type="ARBA" id="ARBA00005885"/>
    </source>
</evidence>
<keyword evidence="3" id="KW-0963">Cytoplasm</keyword>
<evidence type="ECO:0000256" key="3">
    <source>
        <dbReference type="ARBA" id="ARBA00022490"/>
    </source>
</evidence>
<dbReference type="KEGG" id="cam:101495389"/>
<comment type="subcellular location">
    <subcellularLocation>
        <location evidence="1">Cytoplasm</location>
        <location evidence="1">Cytoskeleton</location>
    </subcellularLocation>
</comment>
<feature type="compositionally biased region" description="Basic and acidic residues" evidence="6">
    <location>
        <begin position="23"/>
        <end position="32"/>
    </location>
</feature>
<feature type="region of interest" description="Disordered" evidence="6">
    <location>
        <begin position="1"/>
        <end position="94"/>
    </location>
</feature>
<dbReference type="eggNOG" id="ENOG502QWA1">
    <property type="taxonomic scope" value="Eukaryota"/>
</dbReference>
<accession>A0A1S2XHM3</accession>
<feature type="compositionally biased region" description="Polar residues" evidence="6">
    <location>
        <begin position="216"/>
        <end position="232"/>
    </location>
</feature>
<dbReference type="RefSeq" id="XP_004489500.1">
    <property type="nucleotide sequence ID" value="XM_004489443.3"/>
</dbReference>
<organism evidence="8 9">
    <name type="scientific">Cicer arietinum</name>
    <name type="common">Chickpea</name>
    <name type="synonym">Garbanzo</name>
    <dbReference type="NCBI Taxonomy" id="3827"/>
    <lineage>
        <taxon>Eukaryota</taxon>
        <taxon>Viridiplantae</taxon>
        <taxon>Streptophyta</taxon>
        <taxon>Embryophyta</taxon>
        <taxon>Tracheophyta</taxon>
        <taxon>Spermatophyta</taxon>
        <taxon>Magnoliopsida</taxon>
        <taxon>eudicotyledons</taxon>
        <taxon>Gunneridae</taxon>
        <taxon>Pentapetalae</taxon>
        <taxon>rosids</taxon>
        <taxon>fabids</taxon>
        <taxon>Fabales</taxon>
        <taxon>Fabaceae</taxon>
        <taxon>Papilionoideae</taxon>
        <taxon>50 kb inversion clade</taxon>
        <taxon>NPAAA clade</taxon>
        <taxon>Hologalegina</taxon>
        <taxon>IRL clade</taxon>
        <taxon>Cicereae</taxon>
        <taxon>Cicer</taxon>
    </lineage>
</organism>
<reference evidence="8" key="1">
    <citation type="journal article" date="2013" name="Nat. Biotechnol.">
        <title>Draft genome sequence of chickpea (Cicer arietinum) provides a resource for trait improvement.</title>
        <authorList>
            <person name="Varshney R.K."/>
            <person name="Song C."/>
            <person name="Saxena R.K."/>
            <person name="Azam S."/>
            <person name="Yu S."/>
            <person name="Sharpe A.G."/>
            <person name="Cannon S."/>
            <person name="Baek J."/>
            <person name="Rosen B.D."/>
            <person name="Tar'an B."/>
            <person name="Millan T."/>
            <person name="Zhang X."/>
            <person name="Ramsay L.D."/>
            <person name="Iwata A."/>
            <person name="Wang Y."/>
            <person name="Nelson W."/>
            <person name="Farmer A.D."/>
            <person name="Gaur P.M."/>
            <person name="Soderlund C."/>
            <person name="Penmetsa R.V."/>
            <person name="Xu C."/>
            <person name="Bharti A.K."/>
            <person name="He W."/>
            <person name="Winter P."/>
            <person name="Zhao S."/>
            <person name="Hane J.K."/>
            <person name="Carrasquilla-Garcia N."/>
            <person name="Condie J.A."/>
            <person name="Upadhyaya H.D."/>
            <person name="Luo M.C."/>
            <person name="Thudi M."/>
            <person name="Gowda C.L."/>
            <person name="Singh N.P."/>
            <person name="Lichtenzveig J."/>
            <person name="Gali K.K."/>
            <person name="Rubio J."/>
            <person name="Nadarajan N."/>
            <person name="Dolezel J."/>
            <person name="Bansal K.C."/>
            <person name="Xu X."/>
            <person name="Edwards D."/>
            <person name="Zhang G."/>
            <person name="Kahl G."/>
            <person name="Gil J."/>
            <person name="Singh K.B."/>
            <person name="Datta S.K."/>
            <person name="Jackson S.A."/>
            <person name="Wang J."/>
            <person name="Cook D.R."/>
        </authorList>
    </citation>
    <scope>NUCLEOTIDE SEQUENCE [LARGE SCALE GENOMIC DNA]</scope>
    <source>
        <strain evidence="8">cv. CDC Frontier</strain>
    </source>
</reference>
<gene>
    <name evidence="9" type="primary">LOC101495389</name>
</gene>
<feature type="compositionally biased region" description="Basic residues" evidence="6">
    <location>
        <begin position="65"/>
        <end position="79"/>
    </location>
</feature>
<dbReference type="OrthoDB" id="7677582at2759"/>
<feature type="compositionally biased region" description="Low complexity" evidence="6">
    <location>
        <begin position="248"/>
        <end position="260"/>
    </location>
</feature>
<sequence length="457" mass="52284">MSSNTAGASSTLATTTPRSCRSKIQETPKHTENLNPNIQNPPNSNSPSSSAKKSQKPKNPNSPRNKIRQRKFVVAKKKSKKEDQKEGGDAVSTAPFCNCKEKNKKCVCVAYHNLRKSQEEFFKNRDHDDEEEEEVEEVAEIDSVVVEKQDGLNLVVKRSRERLREEVRESVTQIGSGKVMNLVKAFEKLQFEPNSKDEDKKVEEEKETRENDKVSGCSSFSPSDLILTSQNLGLDPHDSVSSSWDSARGSLSRRTSNGGRSSRRNSLESSTTTIGGRRWRKKQQKVTSQKPFKLRTEQRGKVKEEVFVKKVQEMMTEEEKQRIPVAQGLPWTTDAPECLVKPPVKDITIPVDLKLHTDVRALDRAEFDQQVAEKLSFIEQYKMERERQQKLAEEEEIKRLRKELVPKAQPMPYFDRPFIPRRSMKNPTLPKEPKFHKKIKCSSSSWSDVNPYSSCFN</sequence>
<evidence type="ECO:0000256" key="6">
    <source>
        <dbReference type="SAM" id="MobiDB-lite"/>
    </source>
</evidence>
<feature type="region of interest" description="Disordered" evidence="6">
    <location>
        <begin position="412"/>
        <end position="436"/>
    </location>
</feature>
<dbReference type="GO" id="GO:0005880">
    <property type="term" value="C:nuclear microtubule"/>
    <property type="evidence" value="ECO:0007669"/>
    <property type="project" value="TreeGrafter"/>
</dbReference>
<keyword evidence="4" id="KW-0493">Microtubule</keyword>
<name>A0A1S2XHM3_CICAR</name>
<evidence type="ECO:0000313" key="9">
    <source>
        <dbReference type="RefSeq" id="XP_004489500.1"/>
    </source>
</evidence>
<dbReference type="GO" id="GO:0008017">
    <property type="term" value="F:microtubule binding"/>
    <property type="evidence" value="ECO:0007669"/>
    <property type="project" value="TreeGrafter"/>
</dbReference>
<feature type="domain" description="TPX2 C-terminal" evidence="7">
    <location>
        <begin position="354"/>
        <end position="428"/>
    </location>
</feature>
<feature type="compositionally biased region" description="Low complexity" evidence="6">
    <location>
        <begin position="1"/>
        <end position="16"/>
    </location>
</feature>
<dbReference type="GO" id="GO:0060236">
    <property type="term" value="P:regulation of mitotic spindle organization"/>
    <property type="evidence" value="ECO:0007669"/>
    <property type="project" value="InterPro"/>
</dbReference>
<evidence type="ECO:0000256" key="4">
    <source>
        <dbReference type="ARBA" id="ARBA00022701"/>
    </source>
</evidence>
<dbReference type="PANTHER" id="PTHR14326:SF58">
    <property type="entry name" value="TPX2 (TARGETING PROTEIN FOR XKLP2) PROTEIN FAMILY"/>
    <property type="match status" value="1"/>
</dbReference>
<dbReference type="GO" id="GO:0030295">
    <property type="term" value="F:protein kinase activator activity"/>
    <property type="evidence" value="ECO:0007669"/>
    <property type="project" value="TreeGrafter"/>
</dbReference>
<dbReference type="Pfam" id="PF06886">
    <property type="entry name" value="TPX2"/>
    <property type="match status" value="1"/>
</dbReference>
<feature type="compositionally biased region" description="Low complexity" evidence="6">
    <location>
        <begin position="35"/>
        <end position="64"/>
    </location>
</feature>
<feature type="region of interest" description="Disordered" evidence="6">
    <location>
        <begin position="193"/>
        <end position="295"/>
    </location>
</feature>
<keyword evidence="5" id="KW-0206">Cytoskeleton</keyword>
<dbReference type="InterPro" id="IPR027329">
    <property type="entry name" value="TPX2_C"/>
</dbReference>
<dbReference type="PaxDb" id="3827-XP_004489500.1"/>
<dbReference type="AlphaFoldDB" id="A0A1S2XHM3"/>
<dbReference type="GO" id="GO:0005819">
    <property type="term" value="C:spindle"/>
    <property type="evidence" value="ECO:0007669"/>
    <property type="project" value="InterPro"/>
</dbReference>
<evidence type="ECO:0000313" key="8">
    <source>
        <dbReference type="Proteomes" id="UP000087171"/>
    </source>
</evidence>
<evidence type="ECO:0000256" key="1">
    <source>
        <dbReference type="ARBA" id="ARBA00004245"/>
    </source>
</evidence>
<feature type="compositionally biased region" description="Basic and acidic residues" evidence="6">
    <location>
        <begin position="193"/>
        <end position="213"/>
    </location>
</feature>
<dbReference type="Proteomes" id="UP000087171">
    <property type="component" value="Chromosome Ca2"/>
</dbReference>
<dbReference type="InterPro" id="IPR009675">
    <property type="entry name" value="TPX2_fam"/>
</dbReference>
<evidence type="ECO:0000259" key="7">
    <source>
        <dbReference type="Pfam" id="PF06886"/>
    </source>
</evidence>
<evidence type="ECO:0000256" key="5">
    <source>
        <dbReference type="ARBA" id="ARBA00023212"/>
    </source>
</evidence>
<dbReference type="GO" id="GO:0090307">
    <property type="term" value="P:mitotic spindle assembly"/>
    <property type="evidence" value="ECO:0007669"/>
    <property type="project" value="TreeGrafter"/>
</dbReference>
<comment type="similarity">
    <text evidence="2">Belongs to the TPX2 family.</text>
</comment>
<dbReference type="PANTHER" id="PTHR14326">
    <property type="entry name" value="TARGETING PROTEIN FOR XKLP2"/>
    <property type="match status" value="1"/>
</dbReference>
<reference evidence="9" key="2">
    <citation type="submission" date="2025-08" db="UniProtKB">
        <authorList>
            <consortium name="RefSeq"/>
        </authorList>
    </citation>
    <scope>IDENTIFICATION</scope>
    <source>
        <tissue evidence="9">Etiolated seedlings</tissue>
    </source>
</reference>
<proteinExistence type="inferred from homology"/>
<protein>
    <submittedName>
        <fullName evidence="9">Titin homolog</fullName>
    </submittedName>
</protein>
<keyword evidence="8" id="KW-1185">Reference proteome</keyword>
<dbReference type="GeneID" id="101495389"/>